<evidence type="ECO:0000256" key="4">
    <source>
        <dbReference type="ARBA" id="ARBA00022741"/>
    </source>
</evidence>
<dbReference type="AlphaFoldDB" id="A0A7W6DGW8"/>
<comment type="caution">
    <text evidence="10">The sequence shown here is derived from an EMBL/GenBank/DDBJ whole genome shotgun (WGS) entry which is preliminary data.</text>
</comment>
<feature type="domain" description="Pycsar effector protein" evidence="9">
    <location>
        <begin position="19"/>
        <end position="171"/>
    </location>
</feature>
<proteinExistence type="predicted"/>
<dbReference type="RefSeq" id="WP_183956074.1">
    <property type="nucleotide sequence ID" value="NZ_JACIEB010000006.1"/>
</dbReference>
<evidence type="ECO:0000256" key="5">
    <source>
        <dbReference type="ARBA" id="ARBA00022989"/>
    </source>
</evidence>
<evidence type="ECO:0000256" key="7">
    <source>
        <dbReference type="ARBA" id="ARBA00023136"/>
    </source>
</evidence>
<sequence>MASMIEPDGARPVPNAVHLIRTAVTTHMQLSQMADQKANMLIGASMVIFTLCIGQLRAGRLMAPIAILAVAVFLAAICAIMAVLPSVPRVGDGAVGEGDNLLFFGIFSALDEKDFTDRVMNLVTDDASLCRTMLRDLHQNGRVLQRRKYRWLGYAYRLFLVGVIASFVALAVELAIA</sequence>
<keyword evidence="3 8" id="KW-0812">Transmembrane</keyword>
<evidence type="ECO:0000256" key="1">
    <source>
        <dbReference type="ARBA" id="ARBA00004236"/>
    </source>
</evidence>
<feature type="transmembrane region" description="Helical" evidence="8">
    <location>
        <begin position="154"/>
        <end position="176"/>
    </location>
</feature>
<keyword evidence="4" id="KW-0547">Nucleotide-binding</keyword>
<dbReference type="GO" id="GO:0000166">
    <property type="term" value="F:nucleotide binding"/>
    <property type="evidence" value="ECO:0007669"/>
    <property type="project" value="UniProtKB-KW"/>
</dbReference>
<dbReference type="EMBL" id="JACIEB010000006">
    <property type="protein sequence ID" value="MBB3983080.1"/>
    <property type="molecule type" value="Genomic_DNA"/>
</dbReference>
<feature type="transmembrane region" description="Helical" evidence="8">
    <location>
        <begin position="62"/>
        <end position="84"/>
    </location>
</feature>
<evidence type="ECO:0000259" key="9">
    <source>
        <dbReference type="Pfam" id="PF18967"/>
    </source>
</evidence>
<protein>
    <recommendedName>
        <fullName evidence="9">Pycsar effector protein domain-containing protein</fullName>
    </recommendedName>
</protein>
<evidence type="ECO:0000256" key="8">
    <source>
        <dbReference type="SAM" id="Phobius"/>
    </source>
</evidence>
<dbReference type="Proteomes" id="UP000552757">
    <property type="component" value="Unassembled WGS sequence"/>
</dbReference>
<evidence type="ECO:0000256" key="3">
    <source>
        <dbReference type="ARBA" id="ARBA00022692"/>
    </source>
</evidence>
<keyword evidence="6" id="KW-0051">Antiviral defense</keyword>
<dbReference type="Pfam" id="PF18967">
    <property type="entry name" value="PycTM"/>
    <property type="match status" value="1"/>
</dbReference>
<keyword evidence="7 8" id="KW-0472">Membrane</keyword>
<name>A0A7W6DGW8_9SPHN</name>
<evidence type="ECO:0000313" key="10">
    <source>
        <dbReference type="EMBL" id="MBB3983080.1"/>
    </source>
</evidence>
<gene>
    <name evidence="10" type="ORF">GGR44_002760</name>
</gene>
<keyword evidence="2" id="KW-1003">Cell membrane</keyword>
<comment type="subcellular location">
    <subcellularLocation>
        <location evidence="1">Cell membrane</location>
    </subcellularLocation>
</comment>
<evidence type="ECO:0000313" key="11">
    <source>
        <dbReference type="Proteomes" id="UP000552757"/>
    </source>
</evidence>
<reference evidence="10 11" key="1">
    <citation type="submission" date="2020-08" db="EMBL/GenBank/DDBJ databases">
        <title>Genomic Encyclopedia of Type Strains, Phase IV (KMG-IV): sequencing the most valuable type-strain genomes for metagenomic binning, comparative biology and taxonomic classification.</title>
        <authorList>
            <person name="Goeker M."/>
        </authorList>
    </citation>
    <scope>NUCLEOTIDE SEQUENCE [LARGE SCALE GENOMIC DNA]</scope>
    <source>
        <strain evidence="10 11">DSM 29348</strain>
    </source>
</reference>
<dbReference type="GO" id="GO:0051607">
    <property type="term" value="P:defense response to virus"/>
    <property type="evidence" value="ECO:0007669"/>
    <property type="project" value="UniProtKB-KW"/>
</dbReference>
<evidence type="ECO:0000256" key="6">
    <source>
        <dbReference type="ARBA" id="ARBA00023118"/>
    </source>
</evidence>
<keyword evidence="11" id="KW-1185">Reference proteome</keyword>
<accession>A0A7W6DGW8</accession>
<dbReference type="GO" id="GO:0005886">
    <property type="term" value="C:plasma membrane"/>
    <property type="evidence" value="ECO:0007669"/>
    <property type="project" value="UniProtKB-SubCell"/>
</dbReference>
<keyword evidence="5 8" id="KW-1133">Transmembrane helix</keyword>
<organism evidence="10 11">
    <name type="scientific">Sphingobium fontiphilum</name>
    <dbReference type="NCBI Taxonomy" id="944425"/>
    <lineage>
        <taxon>Bacteria</taxon>
        <taxon>Pseudomonadati</taxon>
        <taxon>Pseudomonadota</taxon>
        <taxon>Alphaproteobacteria</taxon>
        <taxon>Sphingomonadales</taxon>
        <taxon>Sphingomonadaceae</taxon>
        <taxon>Sphingobium</taxon>
    </lineage>
</organism>
<feature type="transmembrane region" description="Helical" evidence="8">
    <location>
        <begin position="38"/>
        <end position="56"/>
    </location>
</feature>
<evidence type="ECO:0000256" key="2">
    <source>
        <dbReference type="ARBA" id="ARBA00022475"/>
    </source>
</evidence>
<dbReference type="InterPro" id="IPR043760">
    <property type="entry name" value="PycTM_dom"/>
</dbReference>